<evidence type="ECO:0000313" key="2">
    <source>
        <dbReference type="Proteomes" id="UP000324222"/>
    </source>
</evidence>
<dbReference type="EMBL" id="VSRR010009163">
    <property type="protein sequence ID" value="MPC49889.1"/>
    <property type="molecule type" value="Genomic_DNA"/>
</dbReference>
<reference evidence="1 2" key="1">
    <citation type="submission" date="2019-05" db="EMBL/GenBank/DDBJ databases">
        <title>Another draft genome of Portunus trituberculatus and its Hox gene families provides insights of decapod evolution.</title>
        <authorList>
            <person name="Jeong J.-H."/>
            <person name="Song I."/>
            <person name="Kim S."/>
            <person name="Choi T."/>
            <person name="Kim D."/>
            <person name="Ryu S."/>
            <person name="Kim W."/>
        </authorList>
    </citation>
    <scope>NUCLEOTIDE SEQUENCE [LARGE SCALE GENOMIC DNA]</scope>
    <source>
        <tissue evidence="1">Muscle</tissue>
    </source>
</reference>
<name>A0A5B7FXF2_PORTR</name>
<protein>
    <submittedName>
        <fullName evidence="1">Uncharacterized protein</fullName>
    </submittedName>
</protein>
<proteinExistence type="predicted"/>
<accession>A0A5B7FXF2</accession>
<dbReference type="Proteomes" id="UP000324222">
    <property type="component" value="Unassembled WGS sequence"/>
</dbReference>
<comment type="caution">
    <text evidence="1">The sequence shown here is derived from an EMBL/GenBank/DDBJ whole genome shotgun (WGS) entry which is preliminary data.</text>
</comment>
<dbReference type="AlphaFoldDB" id="A0A5B7FXF2"/>
<organism evidence="1 2">
    <name type="scientific">Portunus trituberculatus</name>
    <name type="common">Swimming crab</name>
    <name type="synonym">Neptunus trituberculatus</name>
    <dbReference type="NCBI Taxonomy" id="210409"/>
    <lineage>
        <taxon>Eukaryota</taxon>
        <taxon>Metazoa</taxon>
        <taxon>Ecdysozoa</taxon>
        <taxon>Arthropoda</taxon>
        <taxon>Crustacea</taxon>
        <taxon>Multicrustacea</taxon>
        <taxon>Malacostraca</taxon>
        <taxon>Eumalacostraca</taxon>
        <taxon>Eucarida</taxon>
        <taxon>Decapoda</taxon>
        <taxon>Pleocyemata</taxon>
        <taxon>Brachyura</taxon>
        <taxon>Eubrachyura</taxon>
        <taxon>Portunoidea</taxon>
        <taxon>Portunidae</taxon>
        <taxon>Portuninae</taxon>
        <taxon>Portunus</taxon>
    </lineage>
</organism>
<sequence>MEDRTDRKDRPHQAYTTAVAPLTAALAGQFSLTRLIVRYTAHLNARSEAERLHHIYGVAGRPRHAQSVVWEHGRERSEAHCS</sequence>
<evidence type="ECO:0000313" key="1">
    <source>
        <dbReference type="EMBL" id="MPC49889.1"/>
    </source>
</evidence>
<keyword evidence="2" id="KW-1185">Reference proteome</keyword>
<gene>
    <name evidence="1" type="ORF">E2C01_043705</name>
</gene>